<sequence length="410" mass="44793">MQRRSFLWALAAPAMVTGMATTPVTAQTDAPIRIGMTVSSAGTFALAAQSGERGLQIWLDDVNSRGGIDIGGKKRKVELVKLDDRSDKTLVPRVYETLIKDEKVDLVFGPFGSTLTAAAANATETNGKFMVIWSASADSIYRQGYKYIVSATQIAGTLLGQPAVRALHAMGVKKIAFAYLDEPFPASLTQGAIELARKLGMEVTMEEKFAKGTKDFNILIQKARASGAEAFYPTAYEGDQMTIARQIREANADFKAVYLVYASQPQFLQQAGKDGHYVFSQTLLHEKINWPVTHGLNRAQMMERYAKLFPNAQYTADFQTILAYGAGVVTEQIISTAQSLDAAKMKEAALKLSGKIVTATGEYEIDETGKQFKNEFSIMQTTPTGLEVVYPPPVATAKPIYPVPPFSQRK</sequence>
<feature type="signal peptide" evidence="3">
    <location>
        <begin position="1"/>
        <end position="26"/>
    </location>
</feature>
<dbReference type="Proteomes" id="UP000321548">
    <property type="component" value="Unassembled WGS sequence"/>
</dbReference>
<dbReference type="InterPro" id="IPR028082">
    <property type="entry name" value="Peripla_BP_I"/>
</dbReference>
<dbReference type="InterPro" id="IPR051010">
    <property type="entry name" value="BCAA_transport"/>
</dbReference>
<protein>
    <submittedName>
        <fullName evidence="5">Branched-chain amino acid ABC transporter substrate-binding protein</fullName>
    </submittedName>
</protein>
<dbReference type="CDD" id="cd06338">
    <property type="entry name" value="PBP1_ABC_ligand_binding-like"/>
    <property type="match status" value="1"/>
</dbReference>
<dbReference type="AlphaFoldDB" id="A0A5C8NT27"/>
<proteinExistence type="inferred from homology"/>
<reference evidence="5 6" key="1">
    <citation type="submission" date="2019-06" db="EMBL/GenBank/DDBJ databases">
        <title>Quisquiliibacterium sp. nov., isolated from a maize field.</title>
        <authorList>
            <person name="Lin S.-Y."/>
            <person name="Tsai C.-F."/>
            <person name="Young C.-C."/>
        </authorList>
    </citation>
    <scope>NUCLEOTIDE SEQUENCE [LARGE SCALE GENOMIC DNA]</scope>
    <source>
        <strain evidence="5 6">CC-CFT501</strain>
    </source>
</reference>
<organism evidence="5 6">
    <name type="scientific">Zeimonas arvi</name>
    <dbReference type="NCBI Taxonomy" id="2498847"/>
    <lineage>
        <taxon>Bacteria</taxon>
        <taxon>Pseudomonadati</taxon>
        <taxon>Pseudomonadota</taxon>
        <taxon>Betaproteobacteria</taxon>
        <taxon>Burkholderiales</taxon>
        <taxon>Burkholderiaceae</taxon>
        <taxon>Zeimonas</taxon>
    </lineage>
</organism>
<evidence type="ECO:0000256" key="1">
    <source>
        <dbReference type="ARBA" id="ARBA00010062"/>
    </source>
</evidence>
<evidence type="ECO:0000256" key="2">
    <source>
        <dbReference type="ARBA" id="ARBA00022729"/>
    </source>
</evidence>
<dbReference type="EMBL" id="VDUY01000005">
    <property type="protein sequence ID" value="TXL64574.1"/>
    <property type="molecule type" value="Genomic_DNA"/>
</dbReference>
<evidence type="ECO:0000256" key="3">
    <source>
        <dbReference type="SAM" id="SignalP"/>
    </source>
</evidence>
<dbReference type="SUPFAM" id="SSF53822">
    <property type="entry name" value="Periplasmic binding protein-like I"/>
    <property type="match status" value="1"/>
</dbReference>
<dbReference type="Pfam" id="PF13458">
    <property type="entry name" value="Peripla_BP_6"/>
    <property type="match status" value="1"/>
</dbReference>
<evidence type="ECO:0000313" key="5">
    <source>
        <dbReference type="EMBL" id="TXL64574.1"/>
    </source>
</evidence>
<accession>A0A5C8NT27</accession>
<dbReference type="PANTHER" id="PTHR30483">
    <property type="entry name" value="LEUCINE-SPECIFIC-BINDING PROTEIN"/>
    <property type="match status" value="1"/>
</dbReference>
<dbReference type="InterPro" id="IPR028081">
    <property type="entry name" value="Leu-bd"/>
</dbReference>
<dbReference type="OrthoDB" id="9783240at2"/>
<dbReference type="Gene3D" id="3.40.50.2300">
    <property type="match status" value="2"/>
</dbReference>
<gene>
    <name evidence="5" type="ORF">FHP08_12530</name>
</gene>
<feature type="domain" description="Leucine-binding protein" evidence="4">
    <location>
        <begin position="31"/>
        <end position="382"/>
    </location>
</feature>
<keyword evidence="6" id="KW-1185">Reference proteome</keyword>
<evidence type="ECO:0000313" key="6">
    <source>
        <dbReference type="Proteomes" id="UP000321548"/>
    </source>
</evidence>
<evidence type="ECO:0000259" key="4">
    <source>
        <dbReference type="Pfam" id="PF13458"/>
    </source>
</evidence>
<feature type="chain" id="PRO_5023031352" evidence="3">
    <location>
        <begin position="27"/>
        <end position="410"/>
    </location>
</feature>
<comment type="caution">
    <text evidence="5">The sequence shown here is derived from an EMBL/GenBank/DDBJ whole genome shotgun (WGS) entry which is preliminary data.</text>
</comment>
<dbReference type="PANTHER" id="PTHR30483:SF37">
    <property type="entry name" value="ABC TRANSPORTER SUBSTRATE-BINDING PROTEIN"/>
    <property type="match status" value="1"/>
</dbReference>
<keyword evidence="2 3" id="KW-0732">Signal</keyword>
<name>A0A5C8NT27_9BURK</name>
<comment type="similarity">
    <text evidence="1">Belongs to the leucine-binding protein family.</text>
</comment>
<dbReference type="RefSeq" id="WP_147704823.1">
    <property type="nucleotide sequence ID" value="NZ_VDUY01000005.1"/>
</dbReference>